<accession>A0A937XDD9</accession>
<dbReference type="GO" id="GO:0016757">
    <property type="term" value="F:glycosyltransferase activity"/>
    <property type="evidence" value="ECO:0007669"/>
    <property type="project" value="InterPro"/>
</dbReference>
<protein>
    <submittedName>
        <fullName evidence="3">Glycosyltransferase</fullName>
    </submittedName>
</protein>
<dbReference type="PANTHER" id="PTHR12526">
    <property type="entry name" value="GLYCOSYLTRANSFERASE"/>
    <property type="match status" value="1"/>
</dbReference>
<dbReference type="InterPro" id="IPR028098">
    <property type="entry name" value="Glyco_trans_4-like_N"/>
</dbReference>
<proteinExistence type="predicted"/>
<evidence type="ECO:0000259" key="1">
    <source>
        <dbReference type="Pfam" id="PF00534"/>
    </source>
</evidence>
<evidence type="ECO:0000259" key="2">
    <source>
        <dbReference type="Pfam" id="PF13579"/>
    </source>
</evidence>
<dbReference type="Proteomes" id="UP000748308">
    <property type="component" value="Unassembled WGS sequence"/>
</dbReference>
<feature type="domain" description="Glycosyltransferase subfamily 4-like N-terminal" evidence="2">
    <location>
        <begin position="14"/>
        <end position="177"/>
    </location>
</feature>
<dbReference type="Pfam" id="PF13579">
    <property type="entry name" value="Glyco_trans_4_4"/>
    <property type="match status" value="1"/>
</dbReference>
<feature type="domain" description="Glycosyl transferase family 1" evidence="1">
    <location>
        <begin position="191"/>
        <end position="356"/>
    </location>
</feature>
<dbReference type="InterPro" id="IPR001296">
    <property type="entry name" value="Glyco_trans_1"/>
</dbReference>
<comment type="caution">
    <text evidence="3">The sequence shown here is derived from an EMBL/GenBank/DDBJ whole genome shotgun (WGS) entry which is preliminary data.</text>
</comment>
<evidence type="ECO:0000313" key="3">
    <source>
        <dbReference type="EMBL" id="MBM3317878.1"/>
    </source>
</evidence>
<gene>
    <name evidence="3" type="ORF">FJY75_08485</name>
</gene>
<sequence>MPRVCQLITRLVVGGAQRLALELTADLNERGWQAELWCGPQAGPEGTLSDEARARGVPLRLLPDLRREVSPLRDLRALAALRRELRAGGFDLLHTHSSKAGILGREAAAAAGVPLRVHSVHGWAMTPDTPAPLRRLYASLERRAARRAHALVAVSASVRDAGLALGIGGREQYEVIRGGIRLGPAIDARSRTEARQRLGILAGAVVLGTVGRLDDAKDPLGAFAALAPALRERPELRLVFIGDGRLRAPLERAVSAARLEERVVLAGLRADAAALCHAFDVFFLASRWEGFPLAIVEALAAGLPVVAYDVAGVGEAVEEGVNGRLVAPDDARTWRARLLELAGAPEERERMGRAARAGAIARFDLGRMLAATRELYERLLNREVREAPRAVPPVALPPGPAAGG</sequence>
<organism evidence="3 4">
    <name type="scientific">Eiseniibacteriota bacterium</name>
    <dbReference type="NCBI Taxonomy" id="2212470"/>
    <lineage>
        <taxon>Bacteria</taxon>
        <taxon>Candidatus Eiseniibacteriota</taxon>
    </lineage>
</organism>
<evidence type="ECO:0000313" key="4">
    <source>
        <dbReference type="Proteomes" id="UP000748308"/>
    </source>
</evidence>
<name>A0A937XDD9_UNCEI</name>
<dbReference type="EMBL" id="VGIY01000209">
    <property type="protein sequence ID" value="MBM3317878.1"/>
    <property type="molecule type" value="Genomic_DNA"/>
</dbReference>
<dbReference type="Pfam" id="PF00534">
    <property type="entry name" value="Glycos_transf_1"/>
    <property type="match status" value="1"/>
</dbReference>
<dbReference type="SUPFAM" id="SSF53756">
    <property type="entry name" value="UDP-Glycosyltransferase/glycogen phosphorylase"/>
    <property type="match status" value="1"/>
</dbReference>
<reference evidence="3" key="1">
    <citation type="submission" date="2019-03" db="EMBL/GenBank/DDBJ databases">
        <title>Lake Tanganyika Metagenome-Assembled Genomes (MAGs).</title>
        <authorList>
            <person name="Tran P."/>
        </authorList>
    </citation>
    <scope>NUCLEOTIDE SEQUENCE</scope>
    <source>
        <strain evidence="3">M_DeepCast_400m_m2_100</strain>
    </source>
</reference>
<dbReference type="AlphaFoldDB" id="A0A937XDD9"/>
<dbReference type="Gene3D" id="3.40.50.2000">
    <property type="entry name" value="Glycogen Phosphorylase B"/>
    <property type="match status" value="2"/>
</dbReference>